<keyword evidence="2" id="KW-0653">Protein transport</keyword>
<dbReference type="GeneID" id="107440694"/>
<evidence type="ECO:0000256" key="2">
    <source>
        <dbReference type="RuleBase" id="RU369002"/>
    </source>
</evidence>
<dbReference type="GO" id="GO:0051028">
    <property type="term" value="P:mRNA transport"/>
    <property type="evidence" value="ECO:0007669"/>
    <property type="project" value="UniProtKB-UniRule"/>
</dbReference>
<dbReference type="Gene3D" id="3.10.450.50">
    <property type="match status" value="1"/>
</dbReference>
<evidence type="ECO:0000256" key="1">
    <source>
        <dbReference type="ARBA" id="ARBA00022490"/>
    </source>
</evidence>
<dbReference type="FunFam" id="3.10.450.50:FF:000005">
    <property type="entry name" value="Nuclear transport factor 2"/>
    <property type="match status" value="1"/>
</dbReference>
<dbReference type="InterPro" id="IPR045875">
    <property type="entry name" value="NTF2"/>
</dbReference>
<dbReference type="PROSITE" id="PS50177">
    <property type="entry name" value="NTF2_DOMAIN"/>
    <property type="match status" value="1"/>
</dbReference>
<dbReference type="RefSeq" id="XP_015909166.1">
    <property type="nucleotide sequence ID" value="XM_016053680.4"/>
</dbReference>
<sequence length="130" mass="15064">MSWNPQYDHIGRTFVQQYYTCFDDPLQRSTLADFYDVEKSLMTFEDVQICGRTKIMEKITSLTFQKIAHSITSIDTQPMFDGGILVCVLGQLKTDDDPPHTFHQIFVLKSLAESFYVEHDIFRLGLHHLG</sequence>
<dbReference type="CDD" id="cd00780">
    <property type="entry name" value="NTF2"/>
    <property type="match status" value="1"/>
</dbReference>
<dbReference type="SUPFAM" id="SSF54427">
    <property type="entry name" value="NTF2-like"/>
    <property type="match status" value="1"/>
</dbReference>
<name>A0A2L2Y8X8_PARTP</name>
<keyword evidence="1 2" id="KW-0963">Cytoplasm</keyword>
<evidence type="ECO:0000313" key="4">
    <source>
        <dbReference type="EMBL" id="LAA04594.1"/>
    </source>
</evidence>
<comment type="subcellular location">
    <subcellularLocation>
        <location evidence="2">Cytoplasm</location>
    </subcellularLocation>
    <subcellularLocation>
        <location evidence="2">Nucleus</location>
    </subcellularLocation>
</comment>
<dbReference type="AlphaFoldDB" id="A0A2L2Y8X8"/>
<dbReference type="GO" id="GO:0006606">
    <property type="term" value="P:protein import into nucleus"/>
    <property type="evidence" value="ECO:0007669"/>
    <property type="project" value="UniProtKB-ARBA"/>
</dbReference>
<protein>
    <recommendedName>
        <fullName evidence="2">NTF2-related export protein</fullName>
    </recommendedName>
</protein>
<organism evidence="4">
    <name type="scientific">Parasteatoda tepidariorum</name>
    <name type="common">Common house spider</name>
    <name type="synonym">Achaearanea tepidariorum</name>
    <dbReference type="NCBI Taxonomy" id="114398"/>
    <lineage>
        <taxon>Eukaryota</taxon>
        <taxon>Metazoa</taxon>
        <taxon>Ecdysozoa</taxon>
        <taxon>Arthropoda</taxon>
        <taxon>Chelicerata</taxon>
        <taxon>Arachnida</taxon>
        <taxon>Araneae</taxon>
        <taxon>Araneomorphae</taxon>
        <taxon>Entelegynae</taxon>
        <taxon>Araneoidea</taxon>
        <taxon>Theridiidae</taxon>
        <taxon>Parasteatoda</taxon>
    </lineage>
</organism>
<dbReference type="Pfam" id="PF02136">
    <property type="entry name" value="NTF2"/>
    <property type="match status" value="1"/>
</dbReference>
<dbReference type="PANTHER" id="PTHR12612">
    <property type="entry name" value="NUCLEAR TRANSPORT FACTOR 2"/>
    <property type="match status" value="1"/>
</dbReference>
<proteinExistence type="evidence at transcript level"/>
<keyword evidence="2" id="KW-0813">Transport</keyword>
<keyword evidence="2" id="KW-0539">Nucleus</keyword>
<dbReference type="OrthoDB" id="6507044at2759"/>
<dbReference type="OMA" id="QFVEYYY"/>
<dbReference type="InterPro" id="IPR002075">
    <property type="entry name" value="NTF2_dom"/>
</dbReference>
<dbReference type="GO" id="GO:0005737">
    <property type="term" value="C:cytoplasm"/>
    <property type="evidence" value="ECO:0007669"/>
    <property type="project" value="UniProtKB-SubCell"/>
</dbReference>
<dbReference type="KEGG" id="ptep:107440694"/>
<comment type="function">
    <text evidence="2">Has a role in nuclear-cytoplasmic transport of proteins and mRNAs.</text>
</comment>
<dbReference type="InterPro" id="IPR018222">
    <property type="entry name" value="Nuclear_transport_factor_2_euk"/>
</dbReference>
<feature type="domain" description="NTF2" evidence="3">
    <location>
        <begin position="10"/>
        <end position="124"/>
    </location>
</feature>
<evidence type="ECO:0000259" key="3">
    <source>
        <dbReference type="PROSITE" id="PS50177"/>
    </source>
</evidence>
<dbReference type="GO" id="GO:0005635">
    <property type="term" value="C:nuclear envelope"/>
    <property type="evidence" value="ECO:0007669"/>
    <property type="project" value="UniProtKB-ARBA"/>
</dbReference>
<reference evidence="4" key="1">
    <citation type="journal article" date="2016" name="Mol. Ecol. Resour.">
        <title>Evaluation of the impact of RNA preservation methods of spiders for de novo transcriptome assembly.</title>
        <authorList>
            <person name="Kono N."/>
            <person name="Nakamura H."/>
            <person name="Ito Y."/>
            <person name="Tomita M."/>
            <person name="Arakawa K."/>
        </authorList>
    </citation>
    <scope>NUCLEOTIDE SEQUENCE</scope>
    <source>
        <tissue evidence="4">Whole body</tissue>
    </source>
</reference>
<accession>A0A2L2Y8X8</accession>
<dbReference type="InterPro" id="IPR032710">
    <property type="entry name" value="NTF2-like_dom_sf"/>
</dbReference>
<dbReference type="EMBL" id="IAAA01012499">
    <property type="protein sequence ID" value="LAA04594.1"/>
    <property type="molecule type" value="mRNA"/>
</dbReference>